<dbReference type="Proteomes" id="UP001053296">
    <property type="component" value="Chromosome"/>
</dbReference>
<evidence type="ECO:0000313" key="4">
    <source>
        <dbReference type="EMBL" id="BCS86998.1"/>
    </source>
</evidence>
<dbReference type="Pfam" id="PF16661">
    <property type="entry name" value="Lactamase_B_6"/>
    <property type="match status" value="1"/>
</dbReference>
<dbReference type="EMBL" id="AP024485">
    <property type="protein sequence ID" value="BCS86998.1"/>
    <property type="molecule type" value="Genomic_DNA"/>
</dbReference>
<evidence type="ECO:0000256" key="1">
    <source>
        <dbReference type="ARBA" id="ARBA00022801"/>
    </source>
</evidence>
<evidence type="ECO:0000313" key="5">
    <source>
        <dbReference type="Proteomes" id="UP001053296"/>
    </source>
</evidence>
<keyword evidence="1 4" id="KW-0378">Hydrolase</keyword>
<feature type="domain" description="Metallo-beta-lactamase" evidence="2">
    <location>
        <begin position="13"/>
        <end position="248"/>
    </location>
</feature>
<dbReference type="GO" id="GO:0016787">
    <property type="term" value="F:hydrolase activity"/>
    <property type="evidence" value="ECO:0007669"/>
    <property type="project" value="UniProtKB-KW"/>
</dbReference>
<evidence type="ECO:0000259" key="3">
    <source>
        <dbReference type="SMART" id="SM01027"/>
    </source>
</evidence>
<dbReference type="SUPFAM" id="SSF56281">
    <property type="entry name" value="Metallo-hydrolase/oxidoreductase"/>
    <property type="match status" value="1"/>
</dbReference>
<dbReference type="Gene3D" id="3.40.50.10890">
    <property type="match status" value="1"/>
</dbReference>
<dbReference type="PANTHER" id="PTHR11203">
    <property type="entry name" value="CLEAVAGE AND POLYADENYLATION SPECIFICITY FACTOR FAMILY MEMBER"/>
    <property type="match status" value="1"/>
</dbReference>
<dbReference type="CDD" id="cd16295">
    <property type="entry name" value="TTHA0252-CPSF-like_MBL-fold"/>
    <property type="match status" value="1"/>
</dbReference>
<dbReference type="Pfam" id="PF10996">
    <property type="entry name" value="Beta-Casp"/>
    <property type="match status" value="1"/>
</dbReference>
<proteinExistence type="predicted"/>
<name>A0ABN6EQC4_9BACT</name>
<evidence type="ECO:0000259" key="2">
    <source>
        <dbReference type="SMART" id="SM00849"/>
    </source>
</evidence>
<dbReference type="InterPro" id="IPR011108">
    <property type="entry name" value="RMMBL"/>
</dbReference>
<feature type="domain" description="Beta-Casp" evidence="3">
    <location>
        <begin position="253"/>
        <end position="379"/>
    </location>
</feature>
<gene>
    <name evidence="4" type="ORF">PSDVSF_02400</name>
</gene>
<accession>A0ABN6EQC4</accession>
<organism evidence="4 5">
    <name type="scientific">Pseudodesulfovibrio sediminis</name>
    <dbReference type="NCBI Taxonomy" id="2810563"/>
    <lineage>
        <taxon>Bacteria</taxon>
        <taxon>Pseudomonadati</taxon>
        <taxon>Thermodesulfobacteriota</taxon>
        <taxon>Desulfovibrionia</taxon>
        <taxon>Desulfovibrionales</taxon>
        <taxon>Desulfovibrionaceae</taxon>
    </lineage>
</organism>
<reference evidence="4" key="1">
    <citation type="journal article" date="2022" name="Arch. Microbiol.">
        <title>Pseudodesulfovibrio sediminis sp. nov., a mesophilic and neutrophilic sulfate-reducing bacterium isolated from sediment of a brackish lake.</title>
        <authorList>
            <person name="Takahashi A."/>
            <person name="Kojima H."/>
            <person name="Watanabe M."/>
            <person name="Fukui M."/>
        </authorList>
    </citation>
    <scope>NUCLEOTIDE SEQUENCE</scope>
    <source>
        <strain evidence="4">SF6</strain>
    </source>
</reference>
<protein>
    <submittedName>
        <fullName evidence="4">MBL fold hydrolase</fullName>
    </submittedName>
</protein>
<dbReference type="Pfam" id="PF07521">
    <property type="entry name" value="RMMBL"/>
    <property type="match status" value="1"/>
</dbReference>
<dbReference type="SMART" id="SM01027">
    <property type="entry name" value="Beta-Casp"/>
    <property type="match status" value="1"/>
</dbReference>
<dbReference type="InterPro" id="IPR050698">
    <property type="entry name" value="MBL"/>
</dbReference>
<keyword evidence="5" id="KW-1185">Reference proteome</keyword>
<dbReference type="PANTHER" id="PTHR11203:SF37">
    <property type="entry name" value="INTEGRATOR COMPLEX SUBUNIT 11"/>
    <property type="match status" value="1"/>
</dbReference>
<dbReference type="InterPro" id="IPR022712">
    <property type="entry name" value="Beta_Casp"/>
</dbReference>
<dbReference type="InterPro" id="IPR001279">
    <property type="entry name" value="Metallo-B-lactamas"/>
</dbReference>
<dbReference type="InterPro" id="IPR036866">
    <property type="entry name" value="RibonucZ/Hydroxyglut_hydro"/>
</dbReference>
<sequence length="535" mass="60166">MKITFMGAARTVSGSCYILECGSTRFALDCGLHQGNKEIEKRNWNFDQYNGKQLDFILITHAHIDHTGLLPALVSKGFKNPIYCTAATRSLLEIMLLDSAHIQEMEAEWANRKRLRVGSQPIRPLYTTTDAENTMPLLATVEYAKTFEPAPGIKVTYKDAGHILGSAFIEVEYEQDGKSTKLVFSGDLGRPEQLIISDPTEVDCADYLFLESTYGNRNHKDEAGSMDELAEAIAYSYEHKEKVVIPAFAVERSQQLIYTLFLLQKQGKVPADMPVYLDSPLAIRATEIFRKHPEFFDEETRKLLANGENPLDLPNLHFTESREQSQAINETRGPAIIISASGMANAGRIKHHLRHNLWRPGASVVFVGWQGVGTPGRKILGGANKIRLFGEEVAINAKIFTINSFSGHAGQDELMNWLGTMKGKPVKVILVHGEAEVQEEFGALITDKFGFSVHIPEYMEELELEPGAEFMSVVDMEVARPRVDWEFLLADSENLYAELKKRVHDVENRPWVDQAELRDKLLDINRNIVELVSEM</sequence>
<dbReference type="RefSeq" id="WP_229592779.1">
    <property type="nucleotide sequence ID" value="NZ_AP024485.1"/>
</dbReference>
<dbReference type="SMART" id="SM00849">
    <property type="entry name" value="Lactamase_B"/>
    <property type="match status" value="1"/>
</dbReference>
<dbReference type="Gene3D" id="3.60.15.10">
    <property type="entry name" value="Ribonuclease Z/Hydroxyacylglutathione hydrolase-like"/>
    <property type="match status" value="1"/>
</dbReference>